<dbReference type="AlphaFoldDB" id="A0A2P2QMQ8"/>
<reference evidence="1" key="1">
    <citation type="submission" date="2018-02" db="EMBL/GenBank/DDBJ databases">
        <title>Rhizophora mucronata_Transcriptome.</title>
        <authorList>
            <person name="Meera S.P."/>
            <person name="Sreeshan A."/>
            <person name="Augustine A."/>
        </authorList>
    </citation>
    <scope>NUCLEOTIDE SEQUENCE</scope>
    <source>
        <tissue evidence="1">Leaf</tissue>
    </source>
</reference>
<accession>A0A2P2QMQ8</accession>
<name>A0A2P2QMQ8_RHIMU</name>
<proteinExistence type="predicted"/>
<dbReference type="EMBL" id="GGEC01087818">
    <property type="protein sequence ID" value="MBX68302.1"/>
    <property type="molecule type" value="Transcribed_RNA"/>
</dbReference>
<protein>
    <submittedName>
        <fullName evidence="1">Uncharacterized protein</fullName>
    </submittedName>
</protein>
<evidence type="ECO:0000313" key="1">
    <source>
        <dbReference type="EMBL" id="MBX68302.1"/>
    </source>
</evidence>
<sequence length="34" mass="3856">MLVALYLEVYYTIISLPFVITKLKCTYTALVANS</sequence>
<organism evidence="1">
    <name type="scientific">Rhizophora mucronata</name>
    <name type="common">Asiatic mangrove</name>
    <dbReference type="NCBI Taxonomy" id="61149"/>
    <lineage>
        <taxon>Eukaryota</taxon>
        <taxon>Viridiplantae</taxon>
        <taxon>Streptophyta</taxon>
        <taxon>Embryophyta</taxon>
        <taxon>Tracheophyta</taxon>
        <taxon>Spermatophyta</taxon>
        <taxon>Magnoliopsida</taxon>
        <taxon>eudicotyledons</taxon>
        <taxon>Gunneridae</taxon>
        <taxon>Pentapetalae</taxon>
        <taxon>rosids</taxon>
        <taxon>fabids</taxon>
        <taxon>Malpighiales</taxon>
        <taxon>Rhizophoraceae</taxon>
        <taxon>Rhizophora</taxon>
    </lineage>
</organism>